<evidence type="ECO:0000313" key="4">
    <source>
        <dbReference type="EMBL" id="RDB14615.1"/>
    </source>
</evidence>
<dbReference type="InterPro" id="IPR005162">
    <property type="entry name" value="Retrotrans_gag_dom"/>
</dbReference>
<dbReference type="STRING" id="39966.A0A369J2J9"/>
<gene>
    <name evidence="4" type="primary">Peg10_1</name>
    <name evidence="4" type="ORF">Hypma_016328</name>
</gene>
<dbReference type="PANTHER" id="PTHR15503:SF22">
    <property type="entry name" value="TRANSPOSON TY3-I GAG POLYPROTEIN"/>
    <property type="match status" value="1"/>
</dbReference>
<accession>A0A369J2J9</accession>
<comment type="caution">
    <text evidence="4">The sequence shown here is derived from an EMBL/GenBank/DDBJ whole genome shotgun (WGS) entry which is preliminary data.</text>
</comment>
<sequence>MSTTSVNLDYNHPVTGNPPPLDPQLYQPNPSVGIDFAHLPGNFDPAAIPAPNMNPASINVASVPAQNASVPTAPANVDLATVIGILTDNQSELQRNLIDVMREVAHRPVIAAPTSAAPRGSTVKLRNARIFSGKHAEVTPFLSEIKRIIEFNSASFPDDHTKVLFVGLNMKDGIPIEWFNHLEVSKSVLLWNWNNFLVAFRKKFADPSLITTADQRLDQLKQTGSAHYYLTSFMELASHLDMTEQTKISRFMKGLKPSVKDHLVTIVNRPLTLEEWEPLVISIDSNLHQRDIERRLEGNSNAKNGFAKKKKEKDLSYNTTNSAMYVPPGATTAPSSDVVPMDVDAITTSTSSAPRGKLTPAERDLRFKNKLCLYCGKPNHVVNDCNARKAKHGEQGKAKPKTT</sequence>
<evidence type="ECO:0000259" key="3">
    <source>
        <dbReference type="PROSITE" id="PS50158"/>
    </source>
</evidence>
<feature type="domain" description="CCHC-type" evidence="3">
    <location>
        <begin position="372"/>
        <end position="385"/>
    </location>
</feature>
<keyword evidence="2" id="KW-0862">Zinc</keyword>
<dbReference type="PANTHER" id="PTHR15503">
    <property type="entry name" value="LDOC1 RELATED"/>
    <property type="match status" value="1"/>
</dbReference>
<dbReference type="GO" id="GO:0008270">
    <property type="term" value="F:zinc ion binding"/>
    <property type="evidence" value="ECO:0007669"/>
    <property type="project" value="UniProtKB-KW"/>
</dbReference>
<dbReference type="AlphaFoldDB" id="A0A369J2J9"/>
<keyword evidence="1" id="KW-0507">mRNA processing</keyword>
<dbReference type="OrthoDB" id="2954238at2759"/>
<reference evidence="4" key="1">
    <citation type="submission" date="2018-04" db="EMBL/GenBank/DDBJ databases">
        <title>Whole genome sequencing of Hypsizygus marmoreus.</title>
        <authorList>
            <person name="Choi I.-G."/>
            <person name="Min B."/>
            <person name="Kim J.-G."/>
            <person name="Kim S."/>
            <person name="Oh Y.-L."/>
            <person name="Kong W.-S."/>
            <person name="Park H."/>
            <person name="Jeong J."/>
            <person name="Song E.-S."/>
        </authorList>
    </citation>
    <scope>NUCLEOTIDE SEQUENCE [LARGE SCALE GENOMIC DNA]</scope>
    <source>
        <strain evidence="4">51987-8</strain>
    </source>
</reference>
<dbReference type="Pfam" id="PF03732">
    <property type="entry name" value="Retrotrans_gag"/>
    <property type="match status" value="1"/>
</dbReference>
<dbReference type="InterPro" id="IPR036875">
    <property type="entry name" value="Znf_CCHC_sf"/>
</dbReference>
<dbReference type="InterPro" id="IPR032567">
    <property type="entry name" value="RTL1-rel"/>
</dbReference>
<protein>
    <submittedName>
        <fullName evidence="4">Retrotransposon-derived protein PEG10</fullName>
    </submittedName>
</protein>
<name>A0A369J2J9_HYPMA</name>
<evidence type="ECO:0000313" key="5">
    <source>
        <dbReference type="Proteomes" id="UP000076154"/>
    </source>
</evidence>
<evidence type="ECO:0000256" key="1">
    <source>
        <dbReference type="ARBA" id="ARBA00022664"/>
    </source>
</evidence>
<keyword evidence="2" id="KW-0479">Metal-binding</keyword>
<dbReference type="InterPro" id="IPR001878">
    <property type="entry name" value="Znf_CCHC"/>
</dbReference>
<dbReference type="GO" id="GO:0003676">
    <property type="term" value="F:nucleic acid binding"/>
    <property type="evidence" value="ECO:0007669"/>
    <property type="project" value="InterPro"/>
</dbReference>
<keyword evidence="5" id="KW-1185">Reference proteome</keyword>
<organism evidence="4 5">
    <name type="scientific">Hypsizygus marmoreus</name>
    <name type="common">White beech mushroom</name>
    <name type="synonym">Agaricus marmoreus</name>
    <dbReference type="NCBI Taxonomy" id="39966"/>
    <lineage>
        <taxon>Eukaryota</taxon>
        <taxon>Fungi</taxon>
        <taxon>Dikarya</taxon>
        <taxon>Basidiomycota</taxon>
        <taxon>Agaricomycotina</taxon>
        <taxon>Agaricomycetes</taxon>
        <taxon>Agaricomycetidae</taxon>
        <taxon>Agaricales</taxon>
        <taxon>Tricholomatineae</taxon>
        <taxon>Lyophyllaceae</taxon>
        <taxon>Hypsizygus</taxon>
    </lineage>
</organism>
<dbReference type="EMBL" id="LUEZ02000096">
    <property type="protein sequence ID" value="RDB14615.1"/>
    <property type="molecule type" value="Genomic_DNA"/>
</dbReference>
<keyword evidence="2" id="KW-0863">Zinc-finger</keyword>
<evidence type="ECO:0000256" key="2">
    <source>
        <dbReference type="PROSITE-ProRule" id="PRU00047"/>
    </source>
</evidence>
<proteinExistence type="predicted"/>
<dbReference type="Proteomes" id="UP000076154">
    <property type="component" value="Unassembled WGS sequence"/>
</dbReference>
<dbReference type="GO" id="GO:0006397">
    <property type="term" value="P:mRNA processing"/>
    <property type="evidence" value="ECO:0007669"/>
    <property type="project" value="UniProtKB-KW"/>
</dbReference>
<dbReference type="SUPFAM" id="SSF57756">
    <property type="entry name" value="Retrovirus zinc finger-like domains"/>
    <property type="match status" value="1"/>
</dbReference>
<dbReference type="PROSITE" id="PS50158">
    <property type="entry name" value="ZF_CCHC"/>
    <property type="match status" value="1"/>
</dbReference>
<dbReference type="InParanoid" id="A0A369J2J9"/>